<evidence type="ECO:0000313" key="3">
    <source>
        <dbReference type="Proteomes" id="UP000694843"/>
    </source>
</evidence>
<dbReference type="Pfam" id="PF05071">
    <property type="entry name" value="NDUFA12"/>
    <property type="match status" value="1"/>
</dbReference>
<evidence type="ECO:0000256" key="1">
    <source>
        <dbReference type="ARBA" id="ARBA00007355"/>
    </source>
</evidence>
<protein>
    <submittedName>
        <fullName evidence="4">Uncharacterized protein LOC108672344</fullName>
    </submittedName>
</protein>
<organism evidence="3 4">
    <name type="scientific">Hyalella azteca</name>
    <name type="common">Amphipod</name>
    <dbReference type="NCBI Taxonomy" id="294128"/>
    <lineage>
        <taxon>Eukaryota</taxon>
        <taxon>Metazoa</taxon>
        <taxon>Ecdysozoa</taxon>
        <taxon>Arthropoda</taxon>
        <taxon>Crustacea</taxon>
        <taxon>Multicrustacea</taxon>
        <taxon>Malacostraca</taxon>
        <taxon>Eumalacostraca</taxon>
        <taxon>Peracarida</taxon>
        <taxon>Amphipoda</taxon>
        <taxon>Senticaudata</taxon>
        <taxon>Talitrida</taxon>
        <taxon>Talitroidea</taxon>
        <taxon>Hyalellidae</taxon>
        <taxon>Hyalella</taxon>
    </lineage>
</organism>
<dbReference type="KEGG" id="hazt:108672344"/>
<dbReference type="AlphaFoldDB" id="A0A8B7NP57"/>
<reference evidence="4" key="1">
    <citation type="submission" date="2025-08" db="UniProtKB">
        <authorList>
            <consortium name="RefSeq"/>
        </authorList>
    </citation>
    <scope>IDENTIFICATION</scope>
    <source>
        <tissue evidence="4">Whole organism</tissue>
    </source>
</reference>
<dbReference type="OrthoDB" id="10255576at2759"/>
<accession>A0A8B7NP57</accession>
<dbReference type="InterPro" id="IPR052618">
    <property type="entry name" value="ComplexI_NDUFA12"/>
</dbReference>
<dbReference type="GeneID" id="108672344"/>
<dbReference type="GO" id="GO:0005739">
    <property type="term" value="C:mitochondrion"/>
    <property type="evidence" value="ECO:0007669"/>
    <property type="project" value="TreeGrafter"/>
</dbReference>
<keyword evidence="3" id="KW-1185">Reference proteome</keyword>
<dbReference type="RefSeq" id="XP_018015478.1">
    <property type="nucleotide sequence ID" value="XM_018159989.2"/>
</dbReference>
<gene>
    <name evidence="4" type="primary">LOC108672344</name>
</gene>
<sequence length="159" mass="18676">MSRPVPPPRRVWYKVYQNFLKSLSFGYVRASSEGGGKYIGEDYMGNKYFEKPADPERGRSLPTRYFEVLDRSNYQKENLPTEWDSWLRHRRRVPPTEEEIKRNLQIALMKKKNADADAIRRGLPPTSEAPKHLGLNYPVYEEYESNPGQQPKNLLKDDK</sequence>
<dbReference type="PANTHER" id="PTHR32470">
    <property type="entry name" value="ADH DEHYDROGENASE [UBIQUINONE] 1 ALPHA SUBCOMPLEX ASSEMBLY FACTOR 2"/>
    <property type="match status" value="1"/>
</dbReference>
<name>A0A8B7NP57_HYAAZ</name>
<dbReference type="PANTHER" id="PTHR32470:SF2">
    <property type="entry name" value="NADH DEHYDROGENASE [UBIQUINONE] 1 ALPHA SUBCOMPLEX ASSEMBLY FACTOR 2"/>
    <property type="match status" value="1"/>
</dbReference>
<evidence type="ECO:0000313" key="4">
    <source>
        <dbReference type="RefSeq" id="XP_018015478.1"/>
    </source>
</evidence>
<feature type="region of interest" description="Disordered" evidence="2">
    <location>
        <begin position="120"/>
        <end position="159"/>
    </location>
</feature>
<dbReference type="GO" id="GO:0045271">
    <property type="term" value="C:respiratory chain complex I"/>
    <property type="evidence" value="ECO:0007669"/>
    <property type="project" value="InterPro"/>
</dbReference>
<dbReference type="OMA" id="FIWRNFL"/>
<dbReference type="InterPro" id="IPR007763">
    <property type="entry name" value="NDUFA12"/>
</dbReference>
<evidence type="ECO:0000256" key="2">
    <source>
        <dbReference type="SAM" id="MobiDB-lite"/>
    </source>
</evidence>
<proteinExistence type="inferred from homology"/>
<dbReference type="GO" id="GO:0032981">
    <property type="term" value="P:mitochondrial respiratory chain complex I assembly"/>
    <property type="evidence" value="ECO:0007669"/>
    <property type="project" value="TreeGrafter"/>
</dbReference>
<dbReference type="Proteomes" id="UP000694843">
    <property type="component" value="Unplaced"/>
</dbReference>
<comment type="similarity">
    <text evidence="1">Belongs to the complex I NDUFA12 subunit family.</text>
</comment>